<dbReference type="GO" id="GO:0004812">
    <property type="term" value="F:aminoacyl-tRNA ligase activity"/>
    <property type="evidence" value="ECO:0007669"/>
    <property type="project" value="UniProtKB-KW"/>
</dbReference>
<evidence type="ECO:0000313" key="1">
    <source>
        <dbReference type="EMBL" id="KOS11241.1"/>
    </source>
</evidence>
<reference evidence="1" key="1">
    <citation type="submission" date="2015-04" db="EMBL/GenBank/DDBJ databases">
        <title>Complete genome sequence of Microbacterium chocolatum SIT 101, a bacterium enantioselectively hydrolyzing mesomeric diesters.</title>
        <authorList>
            <person name="Li X."/>
            <person name="Xu Y."/>
        </authorList>
    </citation>
    <scope>NUCLEOTIDE SEQUENCE [LARGE SCALE GENOMIC DNA]</scope>
    <source>
        <strain evidence="1">SIT 101</strain>
    </source>
</reference>
<protein>
    <submittedName>
        <fullName evidence="1">Aspartyl-tRNA synthetase</fullName>
    </submittedName>
</protein>
<sequence>MRKTRRNAAAAAHPERHVITLVVHLPITKLDALDAIAFAADGVVEGAGTAFPRVPLGPSAWAEVELPRFGEPPPFAIDVWSTASLTDAADQAERLRAALERLGWRVRISAL</sequence>
<proteinExistence type="predicted"/>
<comment type="caution">
    <text evidence="1">The sequence shown here is derived from an EMBL/GenBank/DDBJ whole genome shotgun (WGS) entry which is preliminary data.</text>
</comment>
<dbReference type="KEGG" id="mcw:A8L33_08960"/>
<dbReference type="PATRIC" id="fig|84292.3.peg.1044"/>
<dbReference type="EMBL" id="LAVO01000005">
    <property type="protein sequence ID" value="KOS11241.1"/>
    <property type="molecule type" value="Genomic_DNA"/>
</dbReference>
<accession>A0A0M8MPW6</accession>
<evidence type="ECO:0000313" key="2">
    <source>
        <dbReference type="Proteomes" id="UP000037737"/>
    </source>
</evidence>
<name>A0A0M8MPW6_9MICO</name>
<dbReference type="OrthoDB" id="4791288at2"/>
<keyword evidence="2" id="KW-1185">Reference proteome</keyword>
<dbReference type="Proteomes" id="UP000037737">
    <property type="component" value="Unassembled WGS sequence"/>
</dbReference>
<gene>
    <name evidence="1" type="ORF">XI38_05055</name>
</gene>
<dbReference type="AlphaFoldDB" id="A0A0M8MPW6"/>
<organism evidence="1 2">
    <name type="scientific">Microbacterium aurantiacum</name>
    <dbReference type="NCBI Taxonomy" id="162393"/>
    <lineage>
        <taxon>Bacteria</taxon>
        <taxon>Bacillati</taxon>
        <taxon>Actinomycetota</taxon>
        <taxon>Actinomycetes</taxon>
        <taxon>Micrococcales</taxon>
        <taxon>Microbacteriaceae</taxon>
        <taxon>Microbacterium</taxon>
    </lineage>
</organism>